<feature type="transmembrane region" description="Helical" evidence="1">
    <location>
        <begin position="74"/>
        <end position="97"/>
    </location>
</feature>
<comment type="caution">
    <text evidence="3">The sequence shown here is derived from an EMBL/GenBank/DDBJ whole genome shotgun (WGS) entry which is preliminary data.</text>
</comment>
<feature type="transmembrane region" description="Helical" evidence="1">
    <location>
        <begin position="33"/>
        <end position="54"/>
    </location>
</feature>
<dbReference type="InterPro" id="IPR010721">
    <property type="entry name" value="UstE-like"/>
</dbReference>
<feature type="transmembrane region" description="Helical" evidence="1">
    <location>
        <begin position="6"/>
        <end position="26"/>
    </location>
</feature>
<dbReference type="Pfam" id="PF06966">
    <property type="entry name" value="DUF1295"/>
    <property type="match status" value="1"/>
</dbReference>
<dbReference type="PANTHER" id="PTHR32251">
    <property type="entry name" value="3-OXO-5-ALPHA-STEROID 4-DEHYDROGENASE"/>
    <property type="match status" value="1"/>
</dbReference>
<feature type="transmembrane region" description="Helical" evidence="1">
    <location>
        <begin position="118"/>
        <end position="143"/>
    </location>
</feature>
<organism evidence="3 4">
    <name type="scientific">Gymnopilus dilepis</name>
    <dbReference type="NCBI Taxonomy" id="231916"/>
    <lineage>
        <taxon>Eukaryota</taxon>
        <taxon>Fungi</taxon>
        <taxon>Dikarya</taxon>
        <taxon>Basidiomycota</taxon>
        <taxon>Agaricomycotina</taxon>
        <taxon>Agaricomycetes</taxon>
        <taxon>Agaricomycetidae</taxon>
        <taxon>Agaricales</taxon>
        <taxon>Agaricineae</taxon>
        <taxon>Hymenogastraceae</taxon>
        <taxon>Gymnopilus</taxon>
    </lineage>
</organism>
<dbReference type="GO" id="GO:0016491">
    <property type="term" value="F:oxidoreductase activity"/>
    <property type="evidence" value="ECO:0007669"/>
    <property type="project" value="InterPro"/>
</dbReference>
<dbReference type="STRING" id="231916.A0A409VTV0"/>
<dbReference type="AlphaFoldDB" id="A0A409VTV0"/>
<feature type="transmembrane region" description="Helical" evidence="1">
    <location>
        <begin position="553"/>
        <end position="575"/>
    </location>
</feature>
<dbReference type="GO" id="GO:0005506">
    <property type="term" value="F:iron ion binding"/>
    <property type="evidence" value="ECO:0007669"/>
    <property type="project" value="InterPro"/>
</dbReference>
<dbReference type="GO" id="GO:0008610">
    <property type="term" value="P:lipid biosynthetic process"/>
    <property type="evidence" value="ECO:0007669"/>
    <property type="project" value="InterPro"/>
</dbReference>
<dbReference type="InterPro" id="IPR006694">
    <property type="entry name" value="Fatty_acid_hydroxylase"/>
</dbReference>
<evidence type="ECO:0000256" key="1">
    <source>
        <dbReference type="SAM" id="Phobius"/>
    </source>
</evidence>
<accession>A0A409VTV0</accession>
<dbReference type="Gene3D" id="1.20.120.1630">
    <property type="match status" value="1"/>
</dbReference>
<keyword evidence="1" id="KW-1133">Transmembrane helix</keyword>
<keyword evidence="1" id="KW-0812">Transmembrane</keyword>
<dbReference type="Proteomes" id="UP000284706">
    <property type="component" value="Unassembled WGS sequence"/>
</dbReference>
<keyword evidence="1" id="KW-0472">Membrane</keyword>
<feature type="transmembrane region" description="Helical" evidence="1">
    <location>
        <begin position="404"/>
        <end position="431"/>
    </location>
</feature>
<name>A0A409VTV0_9AGAR</name>
<evidence type="ECO:0000313" key="3">
    <source>
        <dbReference type="EMBL" id="PPQ69698.1"/>
    </source>
</evidence>
<evidence type="ECO:0000313" key="4">
    <source>
        <dbReference type="Proteomes" id="UP000284706"/>
    </source>
</evidence>
<proteinExistence type="predicted"/>
<protein>
    <recommendedName>
        <fullName evidence="2">Fatty acid hydroxylase domain-containing protein</fullName>
    </recommendedName>
</protein>
<reference evidence="3 4" key="1">
    <citation type="journal article" date="2018" name="Evol. Lett.">
        <title>Horizontal gene cluster transfer increased hallucinogenic mushroom diversity.</title>
        <authorList>
            <person name="Reynolds H.T."/>
            <person name="Vijayakumar V."/>
            <person name="Gluck-Thaler E."/>
            <person name="Korotkin H.B."/>
            <person name="Matheny P.B."/>
            <person name="Slot J.C."/>
        </authorList>
    </citation>
    <scope>NUCLEOTIDE SEQUENCE [LARGE SCALE GENOMIC DNA]</scope>
    <source>
        <strain evidence="3 4">SRW20</strain>
    </source>
</reference>
<dbReference type="EMBL" id="NHYE01005565">
    <property type="protein sequence ID" value="PPQ69698.1"/>
    <property type="molecule type" value="Genomic_DNA"/>
</dbReference>
<feature type="domain" description="Fatty acid hydroxylase" evidence="2">
    <location>
        <begin position="495"/>
        <end position="623"/>
    </location>
</feature>
<feature type="transmembrane region" description="Helical" evidence="1">
    <location>
        <begin position="488"/>
        <end position="508"/>
    </location>
</feature>
<sequence>MAVFSRLVPVAASAYALQTIFALIFVPQQNEKYYDLGGAIGWVSTTFLSLYYPALKARFWNRSLVSFPTLASFASRQLLITAAVGLWAVRLGGFLAMRAIKSGGDSRFDEIKKQPKKFTYYWMAQATWITLVGLPVYLCNITASHIHPPLGVRDYLGLALYAGSFLLEVAADYQKSAWKKAKERKEHDEEFISSGLWSISRHPKCVSYAVFEHILIVVPQCDSYVGEVGIWTGIWVLSSSSLQSSAYPRGTAVLAAISPLFIYLLLRKASGVPPLERAADKKFAHNPKYQQYKKKGKHTWPSEFSSLPPSSSSSSIMDLVLSIADEYLLDDFYARLIPLSAFTSSLNTTAKFLPLAESSSAWSKLISHLPHPQLSSQYLLSAYESSSSLPNISAWPRDYIPRQIASLSVLTLIGIHVLYFLFAGLSYKFIFNHEMMRHPRFLKNQVRLEIETSLRAFPVMILLTLPWFEAEVRGYSKLYDGLDTYGYFYLFASVPLYLVFTDYGIYWIHRWLHLPFFYKHLHKPHHRWLIPTPFGSHAFHPVDGYMQSVPYHLFIFIFPLHRVLYLTLFVLVNFWSIFIHDSDMITGHAFEKVINGPAHHTLHHLYFTVNYGQYFTWADRWGGSYRQPESSLDPLLEVKALDAKKN</sequence>
<dbReference type="OrthoDB" id="6354873at2759"/>
<dbReference type="InParanoid" id="A0A409VTV0"/>
<dbReference type="Pfam" id="PF04116">
    <property type="entry name" value="FA_hydroxylase"/>
    <property type="match status" value="1"/>
</dbReference>
<keyword evidence="4" id="KW-1185">Reference proteome</keyword>
<dbReference type="PANTHER" id="PTHR32251:SF17">
    <property type="entry name" value="STEROID 5-ALPHA REDUCTASE C-TERMINAL DOMAIN-CONTAINING PROTEIN"/>
    <property type="match status" value="1"/>
</dbReference>
<dbReference type="GO" id="GO:0016020">
    <property type="term" value="C:membrane"/>
    <property type="evidence" value="ECO:0007669"/>
    <property type="project" value="TreeGrafter"/>
</dbReference>
<gene>
    <name evidence="3" type="ORF">CVT26_001657</name>
</gene>
<evidence type="ECO:0000259" key="2">
    <source>
        <dbReference type="Pfam" id="PF04116"/>
    </source>
</evidence>